<keyword evidence="1" id="KW-0464">Manganese</keyword>
<comment type="catalytic activity">
    <reaction evidence="1">
        <text>O-phospho-L-threonyl-[protein] + H2O = L-threonyl-[protein] + phosphate</text>
        <dbReference type="Rhea" id="RHEA:47004"/>
        <dbReference type="Rhea" id="RHEA-COMP:11060"/>
        <dbReference type="Rhea" id="RHEA-COMP:11605"/>
        <dbReference type="ChEBI" id="CHEBI:15377"/>
        <dbReference type="ChEBI" id="CHEBI:30013"/>
        <dbReference type="ChEBI" id="CHEBI:43474"/>
        <dbReference type="ChEBI" id="CHEBI:61977"/>
        <dbReference type="EC" id="3.1.3.16"/>
    </reaction>
</comment>
<dbReference type="GO" id="GO:0046872">
    <property type="term" value="F:metal ion binding"/>
    <property type="evidence" value="ECO:0007669"/>
    <property type="project" value="UniProtKB-UniRule"/>
</dbReference>
<feature type="domain" description="PPM-type phosphatase" evidence="3">
    <location>
        <begin position="181"/>
        <end position="440"/>
    </location>
</feature>
<comment type="catalytic activity">
    <reaction evidence="1">
        <text>O-phospho-L-seryl-[protein] + H2O = L-seryl-[protein] + phosphate</text>
        <dbReference type="Rhea" id="RHEA:20629"/>
        <dbReference type="Rhea" id="RHEA-COMP:9863"/>
        <dbReference type="Rhea" id="RHEA-COMP:11604"/>
        <dbReference type="ChEBI" id="CHEBI:15377"/>
        <dbReference type="ChEBI" id="CHEBI:29999"/>
        <dbReference type="ChEBI" id="CHEBI:43474"/>
        <dbReference type="ChEBI" id="CHEBI:83421"/>
        <dbReference type="EC" id="3.1.3.16"/>
    </reaction>
</comment>
<dbReference type="EC" id="3.1.3.16" evidence="1"/>
<dbReference type="Proteomes" id="UP000078561">
    <property type="component" value="Unassembled WGS sequence"/>
</dbReference>
<evidence type="ECO:0000256" key="1">
    <source>
        <dbReference type="RuleBase" id="RU366020"/>
    </source>
</evidence>
<comment type="cofactor">
    <cofactor evidence="1">
        <name>Mn(2+)</name>
        <dbReference type="ChEBI" id="CHEBI:29035"/>
    </cofactor>
</comment>
<keyword evidence="1" id="KW-0460">Magnesium</keyword>
<dbReference type="EMBL" id="LT553497">
    <property type="protein sequence ID" value="SAM01007.1"/>
    <property type="molecule type" value="Genomic_DNA"/>
</dbReference>
<name>A0A168NQM2_ABSGL</name>
<dbReference type="InParanoid" id="A0A168NQM2"/>
<dbReference type="Pfam" id="PF07228">
    <property type="entry name" value="SpoIIE"/>
    <property type="match status" value="1"/>
</dbReference>
<evidence type="ECO:0000259" key="3">
    <source>
        <dbReference type="PROSITE" id="PS51746"/>
    </source>
</evidence>
<dbReference type="GO" id="GO:0004722">
    <property type="term" value="F:protein serine/threonine phosphatase activity"/>
    <property type="evidence" value="ECO:0007669"/>
    <property type="project" value="UniProtKB-EC"/>
</dbReference>
<dbReference type="PROSITE" id="PS51746">
    <property type="entry name" value="PPM_2"/>
    <property type="match status" value="1"/>
</dbReference>
<dbReference type="InterPro" id="IPR036457">
    <property type="entry name" value="PPM-type-like_dom_sf"/>
</dbReference>
<dbReference type="AlphaFoldDB" id="A0A168NQM2"/>
<dbReference type="SMART" id="SM00331">
    <property type="entry name" value="PP2C_SIG"/>
    <property type="match status" value="1"/>
</dbReference>
<proteinExistence type="inferred from homology"/>
<dbReference type="InterPro" id="IPR039123">
    <property type="entry name" value="PPTC7"/>
</dbReference>
<keyword evidence="5" id="KW-1185">Reference proteome</keyword>
<keyword evidence="1" id="KW-0479">Metal-binding</keyword>
<accession>A0A168NQM2</accession>
<comment type="similarity">
    <text evidence="1">Belongs to the PP2C family.</text>
</comment>
<dbReference type="CDD" id="cd00143">
    <property type="entry name" value="PP2Cc"/>
    <property type="match status" value="1"/>
</dbReference>
<reference evidence="4" key="1">
    <citation type="submission" date="2016-04" db="EMBL/GenBank/DDBJ databases">
        <authorList>
            <person name="Evans L.H."/>
            <person name="Alamgir A."/>
            <person name="Owens N."/>
            <person name="Weber N.D."/>
            <person name="Virtaneva K."/>
            <person name="Barbian K."/>
            <person name="Babar A."/>
            <person name="Rosenke K."/>
        </authorList>
    </citation>
    <scope>NUCLEOTIDE SEQUENCE [LARGE SCALE GENOMIC DNA]</scope>
    <source>
        <strain evidence="4">CBS 101.48</strain>
    </source>
</reference>
<evidence type="ECO:0000256" key="2">
    <source>
        <dbReference type="SAM" id="MobiDB-lite"/>
    </source>
</evidence>
<dbReference type="Gene3D" id="3.60.40.10">
    <property type="entry name" value="PPM-type phosphatase domain"/>
    <property type="match status" value="2"/>
</dbReference>
<dbReference type="SMART" id="SM00332">
    <property type="entry name" value="PP2Cc"/>
    <property type="match status" value="1"/>
</dbReference>
<evidence type="ECO:0000313" key="4">
    <source>
        <dbReference type="EMBL" id="SAM01007.1"/>
    </source>
</evidence>
<dbReference type="InterPro" id="IPR001932">
    <property type="entry name" value="PPM-type_phosphatase-like_dom"/>
</dbReference>
<protein>
    <recommendedName>
        <fullName evidence="1">Protein phosphatase</fullName>
        <ecNumber evidence="1">3.1.3.16</ecNumber>
    </recommendedName>
</protein>
<feature type="region of interest" description="Disordered" evidence="2">
    <location>
        <begin position="64"/>
        <end position="87"/>
    </location>
</feature>
<dbReference type="OrthoDB" id="60843at2759"/>
<dbReference type="PANTHER" id="PTHR12320:SF84">
    <property type="entry name" value="PROTEIN PHOSPHATASE"/>
    <property type="match status" value="1"/>
</dbReference>
<dbReference type="PANTHER" id="PTHR12320">
    <property type="entry name" value="PROTEIN PHOSPHATASE 2C"/>
    <property type="match status" value="1"/>
</dbReference>
<keyword evidence="1" id="KW-0904">Protein phosphatase</keyword>
<evidence type="ECO:0000313" key="5">
    <source>
        <dbReference type="Proteomes" id="UP000078561"/>
    </source>
</evidence>
<gene>
    <name evidence="4" type="primary">ABSGL_06743.1 scaffold 8661</name>
</gene>
<organism evidence="4">
    <name type="scientific">Absidia glauca</name>
    <name type="common">Pin mould</name>
    <dbReference type="NCBI Taxonomy" id="4829"/>
    <lineage>
        <taxon>Eukaryota</taxon>
        <taxon>Fungi</taxon>
        <taxon>Fungi incertae sedis</taxon>
        <taxon>Mucoromycota</taxon>
        <taxon>Mucoromycotina</taxon>
        <taxon>Mucoromycetes</taxon>
        <taxon>Mucorales</taxon>
        <taxon>Cunninghamellaceae</taxon>
        <taxon>Absidia</taxon>
    </lineage>
</organism>
<sequence>MYSKAHILGVGKHLEPLVFKSSLSSRSVLPALARPFQQQQQQQQSTSFSSSTSLPVVQLWPTTTTTSAAPSTPAPAPAPAHYQQQKKYPRKTLTVPSVYNGYIYISEDPIIESSLLLDPNFPFPGIPPSFHWTPPHQLHTYPSSTGTPLLPTDLPSKAAKKPDYVFAHGASGFAKRRRHNKRRPYHTPKQHFYSEQMGEDAFFRRCDSFGISDGVGGWSGLQAADPALFARQLMHHAYLELERYDDKNDPYFDHYEDVDPVQILQKSYEASLLAAEKEGIVGSCTACLAVLRHDELRIANLGDCGISVIRQNNYIFRSEEQQHAFNFPYQLGTGSPDQPKDAQVFNVKVEKDDIIIMGSDGLYDNLFDKEILAIIEAQLDSKKVHPLEPQQLSDALARRAKTVSDNRRNVDSPFRKKAIHEGFYYQGGKMDDISVVVAVVREDGSPDRPV</sequence>
<comment type="cofactor">
    <cofactor evidence="1">
        <name>Mg(2+)</name>
        <dbReference type="ChEBI" id="CHEBI:18420"/>
    </cofactor>
</comment>
<dbReference type="STRING" id="4829.A0A168NQM2"/>
<dbReference type="SUPFAM" id="SSF81606">
    <property type="entry name" value="PP2C-like"/>
    <property type="match status" value="1"/>
</dbReference>
<keyword evidence="1" id="KW-0378">Hydrolase</keyword>